<name>A0A834RJN9_SARSC</name>
<keyword evidence="3" id="KW-1185">Reference proteome</keyword>
<dbReference type="AlphaFoldDB" id="A0A834RJN9"/>
<protein>
    <submittedName>
        <fullName evidence="1 2">Uncharacterized protein</fullName>
    </submittedName>
</protein>
<organism evidence="1">
    <name type="scientific">Sarcoptes scabiei</name>
    <name type="common">Itch mite</name>
    <name type="synonym">Acarus scabiei</name>
    <dbReference type="NCBI Taxonomy" id="52283"/>
    <lineage>
        <taxon>Eukaryota</taxon>
        <taxon>Metazoa</taxon>
        <taxon>Ecdysozoa</taxon>
        <taxon>Arthropoda</taxon>
        <taxon>Chelicerata</taxon>
        <taxon>Arachnida</taxon>
        <taxon>Acari</taxon>
        <taxon>Acariformes</taxon>
        <taxon>Sarcoptiformes</taxon>
        <taxon>Astigmata</taxon>
        <taxon>Psoroptidia</taxon>
        <taxon>Sarcoptoidea</taxon>
        <taxon>Sarcoptidae</taxon>
        <taxon>Sarcoptinae</taxon>
        <taxon>Sarcoptes</taxon>
    </lineage>
</organism>
<dbReference type="Proteomes" id="UP000070412">
    <property type="component" value="Unassembled WGS sequence"/>
</dbReference>
<evidence type="ECO:0000313" key="3">
    <source>
        <dbReference type="Proteomes" id="UP000070412"/>
    </source>
</evidence>
<accession>A0A834RJN9</accession>
<reference evidence="2" key="3">
    <citation type="submission" date="2022-06" db="UniProtKB">
        <authorList>
            <consortium name="EnsemblMetazoa"/>
        </authorList>
    </citation>
    <scope>IDENTIFICATION</scope>
</reference>
<evidence type="ECO:0000313" key="1">
    <source>
        <dbReference type="EMBL" id="KAF7495233.1"/>
    </source>
</evidence>
<gene>
    <name evidence="1" type="ORF">SSS_2984</name>
</gene>
<sequence>MHPMPIKYNWFLQNNSVVFQLLERSSNAEQTSVSKSFQCTQYQSDTIGSFQNIVLSVIFQLLERSSNAEQKSVSKSFQCTNTNQIHWFLSNIQSVVSNVGSSSNAEQNPFPSHSNALNTNQIQLVPFKTIQSVVSKCWKVLPTLNKHPFPNHSNLSHANLIRLILLISHLKESRIEKSLIKHKFLSSSLE</sequence>
<proteinExistence type="predicted"/>
<reference evidence="1" key="2">
    <citation type="submission" date="2020-01" db="EMBL/GenBank/DDBJ databases">
        <authorList>
            <person name="Korhonen P.K.K."/>
            <person name="Guangxu M.G."/>
            <person name="Wang T.W."/>
            <person name="Stroehlein A.J.S."/>
            <person name="Young N.D."/>
            <person name="Ang C.-S.A."/>
            <person name="Fernando D.W.F."/>
            <person name="Lu H.L."/>
            <person name="Taylor S.T."/>
            <person name="Ehtesham M.E.M."/>
            <person name="Najaraj S.H.N."/>
            <person name="Harsha G.H.G."/>
            <person name="Madugundu A.M."/>
            <person name="Renuse S.R."/>
            <person name="Holt D.H."/>
            <person name="Pandey A.P."/>
            <person name="Papenfuss A.P."/>
            <person name="Gasser R.B.G."/>
            <person name="Fischer K.F."/>
        </authorList>
    </citation>
    <scope>NUCLEOTIDE SEQUENCE</scope>
    <source>
        <strain evidence="1">SSS_KF_BRIS2020</strain>
    </source>
</reference>
<dbReference type="EMBL" id="WVUK01000049">
    <property type="protein sequence ID" value="KAF7495233.1"/>
    <property type="molecule type" value="Genomic_DNA"/>
</dbReference>
<evidence type="ECO:0000313" key="2">
    <source>
        <dbReference type="EnsemblMetazoa" id="KAF7495233.1"/>
    </source>
</evidence>
<reference evidence="3" key="1">
    <citation type="journal article" date="2020" name="PLoS Negl. Trop. Dis.">
        <title>High-quality nuclear genome for Sarcoptes scabiei-A critical resource for a neglected parasite.</title>
        <authorList>
            <person name="Korhonen P.K."/>
            <person name="Gasser R.B."/>
            <person name="Ma G."/>
            <person name="Wang T."/>
            <person name="Stroehlein A.J."/>
            <person name="Young N.D."/>
            <person name="Ang C.S."/>
            <person name="Fernando D.D."/>
            <person name="Lu H.C."/>
            <person name="Taylor S."/>
            <person name="Reynolds S.L."/>
            <person name="Mofiz E."/>
            <person name="Najaraj S.H."/>
            <person name="Gowda H."/>
            <person name="Madugundu A."/>
            <person name="Renuse S."/>
            <person name="Holt D."/>
            <person name="Pandey A."/>
            <person name="Papenfuss A.T."/>
            <person name="Fischer K."/>
        </authorList>
    </citation>
    <scope>NUCLEOTIDE SEQUENCE [LARGE SCALE GENOMIC DNA]</scope>
</reference>
<dbReference type="EnsemblMetazoa" id="SSS_2984s_mrna">
    <property type="protein sequence ID" value="KAF7495233.1"/>
    <property type="gene ID" value="SSS_2984"/>
</dbReference>